<evidence type="ECO:0000313" key="4">
    <source>
        <dbReference type="Proteomes" id="UP001501600"/>
    </source>
</evidence>
<dbReference type="RefSeq" id="WP_345317897.1">
    <property type="nucleotide sequence ID" value="NZ_BAABLF010000030.1"/>
</dbReference>
<dbReference type="SMART" id="SM00899">
    <property type="entry name" value="FeoA"/>
    <property type="match status" value="1"/>
</dbReference>
<dbReference type="InterPro" id="IPR038157">
    <property type="entry name" value="FeoA_core_dom"/>
</dbReference>
<dbReference type="Pfam" id="PF04023">
    <property type="entry name" value="FeoA"/>
    <property type="match status" value="1"/>
</dbReference>
<dbReference type="Gene3D" id="2.30.30.90">
    <property type="match status" value="1"/>
</dbReference>
<keyword evidence="4" id="KW-1185">Reference proteome</keyword>
<reference evidence="4" key="1">
    <citation type="journal article" date="2019" name="Int. J. Syst. Evol. Microbiol.">
        <title>The Global Catalogue of Microorganisms (GCM) 10K type strain sequencing project: providing services to taxonomists for standard genome sequencing and annotation.</title>
        <authorList>
            <consortium name="The Broad Institute Genomics Platform"/>
            <consortium name="The Broad Institute Genome Sequencing Center for Infectious Disease"/>
            <person name="Wu L."/>
            <person name="Ma J."/>
        </authorList>
    </citation>
    <scope>NUCLEOTIDE SEQUENCE [LARGE SCALE GENOMIC DNA]</scope>
    <source>
        <strain evidence="4">JCM 18720</strain>
    </source>
</reference>
<gene>
    <name evidence="3" type="ORF">GCM10025772_29040</name>
</gene>
<dbReference type="InterPro" id="IPR007167">
    <property type="entry name" value="Fe-transptr_FeoA-like"/>
</dbReference>
<dbReference type="Proteomes" id="UP001501600">
    <property type="component" value="Unassembled WGS sequence"/>
</dbReference>
<feature type="domain" description="Ferrous iron transporter FeoA-like" evidence="2">
    <location>
        <begin position="1"/>
        <end position="76"/>
    </location>
</feature>
<proteinExistence type="predicted"/>
<sequence>MTLAEMQNGQRGRVAKFVAADLESFTQMKLVAMGLAPGCELQLVRRAPFGRSIQIKLAGASVCVNHQLAQQVHIEVTS</sequence>
<evidence type="ECO:0000256" key="1">
    <source>
        <dbReference type="ARBA" id="ARBA00023004"/>
    </source>
</evidence>
<accession>A0ABP9SGC3</accession>
<dbReference type="EMBL" id="BAABLF010000030">
    <property type="protein sequence ID" value="GAA5194931.1"/>
    <property type="molecule type" value="Genomic_DNA"/>
</dbReference>
<comment type="caution">
    <text evidence="3">The sequence shown here is derived from an EMBL/GenBank/DDBJ whole genome shotgun (WGS) entry which is preliminary data.</text>
</comment>
<organism evidence="3 4">
    <name type="scientific">Ferrimonas gelatinilytica</name>
    <dbReference type="NCBI Taxonomy" id="1255257"/>
    <lineage>
        <taxon>Bacteria</taxon>
        <taxon>Pseudomonadati</taxon>
        <taxon>Pseudomonadota</taxon>
        <taxon>Gammaproteobacteria</taxon>
        <taxon>Alteromonadales</taxon>
        <taxon>Ferrimonadaceae</taxon>
        <taxon>Ferrimonas</taxon>
    </lineage>
</organism>
<evidence type="ECO:0000259" key="2">
    <source>
        <dbReference type="SMART" id="SM00899"/>
    </source>
</evidence>
<protein>
    <recommendedName>
        <fullName evidence="2">Ferrous iron transporter FeoA-like domain-containing protein</fullName>
    </recommendedName>
</protein>
<name>A0ABP9SGC3_9GAMM</name>
<keyword evidence="1" id="KW-0408">Iron</keyword>
<evidence type="ECO:0000313" key="3">
    <source>
        <dbReference type="EMBL" id="GAA5194931.1"/>
    </source>
</evidence>
<dbReference type="SUPFAM" id="SSF50037">
    <property type="entry name" value="C-terminal domain of transcriptional repressors"/>
    <property type="match status" value="1"/>
</dbReference>
<dbReference type="InterPro" id="IPR008988">
    <property type="entry name" value="Transcriptional_repressor_C"/>
</dbReference>